<feature type="compositionally biased region" description="Low complexity" evidence="2">
    <location>
        <begin position="784"/>
        <end position="797"/>
    </location>
</feature>
<dbReference type="Pfam" id="PF16043">
    <property type="entry name" value="DUF4795"/>
    <property type="match status" value="1"/>
</dbReference>
<feature type="compositionally biased region" description="Polar residues" evidence="2">
    <location>
        <begin position="76"/>
        <end position="92"/>
    </location>
</feature>
<name>A0ABN8AVW0_CHISP</name>
<accession>A0ABN8AVW0</accession>
<keyword evidence="5" id="KW-1185">Reference proteome</keyword>
<feature type="region of interest" description="Disordered" evidence="2">
    <location>
        <begin position="71"/>
        <end position="193"/>
    </location>
</feature>
<feature type="region of interest" description="Disordered" evidence="2">
    <location>
        <begin position="782"/>
        <end position="811"/>
    </location>
</feature>
<feature type="compositionally biased region" description="Basic and acidic residues" evidence="2">
    <location>
        <begin position="94"/>
        <end position="180"/>
    </location>
</feature>
<proteinExistence type="predicted"/>
<keyword evidence="1" id="KW-0175">Coiled coil</keyword>
<feature type="coiled-coil region" evidence="1">
    <location>
        <begin position="611"/>
        <end position="648"/>
    </location>
</feature>
<evidence type="ECO:0000313" key="5">
    <source>
        <dbReference type="Proteomes" id="UP001153292"/>
    </source>
</evidence>
<dbReference type="Proteomes" id="UP001153292">
    <property type="component" value="Chromosome 16"/>
</dbReference>
<dbReference type="InterPro" id="IPR032013">
    <property type="entry name" value="DUF4795"/>
</dbReference>
<reference evidence="4" key="1">
    <citation type="submission" date="2021-12" db="EMBL/GenBank/DDBJ databases">
        <authorList>
            <person name="King R."/>
        </authorList>
    </citation>
    <scope>NUCLEOTIDE SEQUENCE</scope>
</reference>
<dbReference type="EMBL" id="OU963909">
    <property type="protein sequence ID" value="CAH0400283.1"/>
    <property type="molecule type" value="Genomic_DNA"/>
</dbReference>
<organism evidence="4 5">
    <name type="scientific">Chilo suppressalis</name>
    <name type="common">Asiatic rice borer moth</name>
    <dbReference type="NCBI Taxonomy" id="168631"/>
    <lineage>
        <taxon>Eukaryota</taxon>
        <taxon>Metazoa</taxon>
        <taxon>Ecdysozoa</taxon>
        <taxon>Arthropoda</taxon>
        <taxon>Hexapoda</taxon>
        <taxon>Insecta</taxon>
        <taxon>Pterygota</taxon>
        <taxon>Neoptera</taxon>
        <taxon>Endopterygota</taxon>
        <taxon>Lepidoptera</taxon>
        <taxon>Glossata</taxon>
        <taxon>Ditrysia</taxon>
        <taxon>Pyraloidea</taxon>
        <taxon>Crambidae</taxon>
        <taxon>Crambinae</taxon>
        <taxon>Chilo</taxon>
    </lineage>
</organism>
<feature type="domain" description="DUF4795" evidence="3">
    <location>
        <begin position="493"/>
        <end position="674"/>
    </location>
</feature>
<evidence type="ECO:0000256" key="1">
    <source>
        <dbReference type="SAM" id="Coils"/>
    </source>
</evidence>
<sequence length="811" mass="89473">MRRIRRLDEPSMSDKTLLVSVEDLINRALGPAHCNVVNYKLIHTILHILARQMRMLEQLVEIKMSDLEDLEDGYPEQSSVKSSPTKGSPSRRSPTKDRSDKSKSPPRRGEKHINERDKADKGGKDGERAERGSSKDRASKEREKGEKDRTKEDKAATKERERAEKIAAKAAKGTDREKSKERPKKLSSGASIAISEVERQKEKVLVVEKGPSTTSRHERRSLEVVTRSEFDLLEAMVRQIGELAGPLPLPALPTNRKLRSDIAAGHASLTDTMEAMQLSARVHAAERAVSQMADLLTQLAAAGALPREVADMVSELESPRAVQGEMKRRPSAVSHKSVGIHPSMLDEHSEPRVSRAPSRFSVAASRASMRSSMVPPASIDEEMPGVTHPEMDVAMQALREELMKQAQTITHKANAVADSAHHTARDVSEKLMIAIGLSDRISTLNGQVMDYAEQLSGFDTGLSSQMTSFRDQMTQMRGELKEGLAQLALVNNNAETAAVTDLTERYELLVSEMGRTTHAHTGLITFQQQLAEELKSLVECVEMLREQKADRDEVLDGLRDKADNSRLAGLLTSLEFAVARAEIEARLAVCHDKFHKQDTAWMTALKDLCKVAEEKAELTQLLAARDDAKEKLRELQDMQNKLAAALGEPKAALIMRALSKGAYCASCLSGALMEPADPWYGAPPPLPPARPLPDPQPDCVTKWRPPAPPERREHACNRWAGGSHTRVRAVRTRAAPTPRALGAPHTRGYTDYGDDGRLYMMEESLQPCQECNLRLDDLDDEIIEQGAGDQGAGNQDNGDNEVTKLIVGEPQ</sequence>
<protein>
    <recommendedName>
        <fullName evidence="3">DUF4795 domain-containing protein</fullName>
    </recommendedName>
</protein>
<evidence type="ECO:0000313" key="4">
    <source>
        <dbReference type="EMBL" id="CAH0400283.1"/>
    </source>
</evidence>
<gene>
    <name evidence="4" type="ORF">CHILSU_LOCUS3473</name>
</gene>
<evidence type="ECO:0000259" key="3">
    <source>
        <dbReference type="Pfam" id="PF16043"/>
    </source>
</evidence>
<evidence type="ECO:0000256" key="2">
    <source>
        <dbReference type="SAM" id="MobiDB-lite"/>
    </source>
</evidence>